<accession>A0A4Z1HVJ1</accession>
<evidence type="ECO:0000313" key="2">
    <source>
        <dbReference type="Proteomes" id="UP000297527"/>
    </source>
</evidence>
<dbReference type="AlphaFoldDB" id="A0A4Z1HVJ1"/>
<dbReference type="EMBL" id="PQXN01000131">
    <property type="protein sequence ID" value="TGO53035.1"/>
    <property type="molecule type" value="Genomic_DNA"/>
</dbReference>
<comment type="caution">
    <text evidence="1">The sequence shown here is derived from an EMBL/GenBank/DDBJ whole genome shotgun (WGS) entry which is preliminary data.</text>
</comment>
<proteinExistence type="predicted"/>
<organism evidence="1 2">
    <name type="scientific">Botryotinia convoluta</name>
    <dbReference type="NCBI Taxonomy" id="54673"/>
    <lineage>
        <taxon>Eukaryota</taxon>
        <taxon>Fungi</taxon>
        <taxon>Dikarya</taxon>
        <taxon>Ascomycota</taxon>
        <taxon>Pezizomycotina</taxon>
        <taxon>Leotiomycetes</taxon>
        <taxon>Helotiales</taxon>
        <taxon>Sclerotiniaceae</taxon>
        <taxon>Botryotinia</taxon>
    </lineage>
</organism>
<name>A0A4Z1HVJ1_9HELO</name>
<gene>
    <name evidence="1" type="ORF">BCON_0131g00170</name>
</gene>
<sequence>MSISPSSKTYAKQLTIPSHGAFVGGKFQALAETKEEWAKPLKQAQAQGASMHSHSNAVLKMSPVTPTKYSFDEYNMVFNTSPTIPTNYSAGDHHGPEIPIHFALYLLE</sequence>
<reference evidence="1 2" key="1">
    <citation type="submission" date="2017-12" db="EMBL/GenBank/DDBJ databases">
        <title>Comparative genomics of Botrytis spp.</title>
        <authorList>
            <person name="Valero-Jimenez C.A."/>
            <person name="Tapia P."/>
            <person name="Veloso J."/>
            <person name="Silva-Moreno E."/>
            <person name="Staats M."/>
            <person name="Valdes J.H."/>
            <person name="Van Kan J.A.L."/>
        </authorList>
    </citation>
    <scope>NUCLEOTIDE SEQUENCE [LARGE SCALE GENOMIC DNA]</scope>
    <source>
        <strain evidence="1 2">MUCL11595</strain>
    </source>
</reference>
<evidence type="ECO:0000313" key="1">
    <source>
        <dbReference type="EMBL" id="TGO53035.1"/>
    </source>
</evidence>
<dbReference type="OrthoDB" id="10443807at2759"/>
<dbReference type="Proteomes" id="UP000297527">
    <property type="component" value="Unassembled WGS sequence"/>
</dbReference>
<protein>
    <submittedName>
        <fullName evidence="1">Uncharacterized protein</fullName>
    </submittedName>
</protein>
<keyword evidence="2" id="KW-1185">Reference proteome</keyword>